<evidence type="ECO:0000256" key="1">
    <source>
        <dbReference type="ARBA" id="ARBA00011046"/>
    </source>
</evidence>
<keyword evidence="6" id="KW-1185">Reference proteome</keyword>
<dbReference type="EMBL" id="JACRST010000001">
    <property type="protein sequence ID" value="MBC8545417.1"/>
    <property type="molecule type" value="Genomic_DNA"/>
</dbReference>
<dbReference type="Gene3D" id="1.10.10.10">
    <property type="entry name" value="Winged helix-like DNA-binding domain superfamily/Winged helix DNA-binding domain"/>
    <property type="match status" value="1"/>
</dbReference>
<sequence>MTKLQSQNQRLPDAELELMKLIWHADGPVTSADLMERLKGHKTWGITTVLNLLSRLCDRGFLCCEKRGRFNEYHPLVEEQTYLQSESRSFLERLHGNSFRSLVASLYEGHTISEEDLEELAQFIEENTKEG</sequence>
<evidence type="ECO:0000313" key="6">
    <source>
        <dbReference type="Proteomes" id="UP000653127"/>
    </source>
</evidence>
<dbReference type="SUPFAM" id="SSF46785">
    <property type="entry name" value="Winged helix' DNA-binding domain"/>
    <property type="match status" value="1"/>
</dbReference>
<keyword evidence="4" id="KW-0804">Transcription</keyword>
<dbReference type="InterPro" id="IPR036390">
    <property type="entry name" value="WH_DNA-bd_sf"/>
</dbReference>
<dbReference type="Proteomes" id="UP000653127">
    <property type="component" value="Unassembled WGS sequence"/>
</dbReference>
<evidence type="ECO:0000256" key="2">
    <source>
        <dbReference type="ARBA" id="ARBA00023015"/>
    </source>
</evidence>
<dbReference type="Gene3D" id="1.10.4040.10">
    <property type="entry name" value="Penicillinase repressor domain"/>
    <property type="match status" value="1"/>
</dbReference>
<dbReference type="Pfam" id="PF03965">
    <property type="entry name" value="Penicillinase_R"/>
    <property type="match status" value="1"/>
</dbReference>
<accession>A0A926HZ09</accession>
<dbReference type="AlphaFoldDB" id="A0A926HZ09"/>
<dbReference type="InterPro" id="IPR005650">
    <property type="entry name" value="BlaI_family"/>
</dbReference>
<name>A0A926HZ09_9FIRM</name>
<dbReference type="GO" id="GO:0045892">
    <property type="term" value="P:negative regulation of DNA-templated transcription"/>
    <property type="evidence" value="ECO:0007669"/>
    <property type="project" value="InterPro"/>
</dbReference>
<protein>
    <submittedName>
        <fullName evidence="5">BlaI/MecI/CopY family transcriptional regulator</fullName>
    </submittedName>
</protein>
<dbReference type="GO" id="GO:0003677">
    <property type="term" value="F:DNA binding"/>
    <property type="evidence" value="ECO:0007669"/>
    <property type="project" value="UniProtKB-KW"/>
</dbReference>
<comment type="caution">
    <text evidence="5">The sequence shown here is derived from an EMBL/GenBank/DDBJ whole genome shotgun (WGS) entry which is preliminary data.</text>
</comment>
<evidence type="ECO:0000256" key="3">
    <source>
        <dbReference type="ARBA" id="ARBA00023125"/>
    </source>
</evidence>
<gene>
    <name evidence="5" type="ORF">H8711_00505</name>
</gene>
<proteinExistence type="inferred from homology"/>
<reference evidence="5" key="1">
    <citation type="submission" date="2020-08" db="EMBL/GenBank/DDBJ databases">
        <title>Genome public.</title>
        <authorList>
            <person name="Liu C."/>
            <person name="Sun Q."/>
        </authorList>
    </citation>
    <scope>NUCLEOTIDE SEQUENCE</scope>
    <source>
        <strain evidence="5">NSJ-31</strain>
    </source>
</reference>
<comment type="similarity">
    <text evidence="1">Belongs to the BlaI transcriptional regulatory family.</text>
</comment>
<dbReference type="RefSeq" id="WP_249281570.1">
    <property type="nucleotide sequence ID" value="NZ_JACRST010000001.1"/>
</dbReference>
<dbReference type="PIRSF" id="PIRSF019455">
    <property type="entry name" value="CopR_AtkY"/>
    <property type="match status" value="1"/>
</dbReference>
<evidence type="ECO:0000256" key="4">
    <source>
        <dbReference type="ARBA" id="ARBA00023163"/>
    </source>
</evidence>
<evidence type="ECO:0000313" key="5">
    <source>
        <dbReference type="EMBL" id="MBC8545417.1"/>
    </source>
</evidence>
<keyword evidence="2" id="KW-0805">Transcription regulation</keyword>
<organism evidence="5 6">
    <name type="scientific">Ligaoa zhengdingensis</name>
    <dbReference type="NCBI Taxonomy" id="2763658"/>
    <lineage>
        <taxon>Bacteria</taxon>
        <taxon>Bacillati</taxon>
        <taxon>Bacillota</taxon>
        <taxon>Clostridia</taxon>
        <taxon>Eubacteriales</taxon>
        <taxon>Oscillospiraceae</taxon>
        <taxon>Ligaoa</taxon>
    </lineage>
</organism>
<keyword evidence="3" id="KW-0238">DNA-binding</keyword>
<dbReference type="InterPro" id="IPR036388">
    <property type="entry name" value="WH-like_DNA-bd_sf"/>
</dbReference>